<dbReference type="PANTHER" id="PTHR46599">
    <property type="entry name" value="PIGGYBAC TRANSPOSABLE ELEMENT-DERIVED PROTEIN 4"/>
    <property type="match status" value="1"/>
</dbReference>
<evidence type="ECO:0000256" key="1">
    <source>
        <dbReference type="SAM" id="MobiDB-lite"/>
    </source>
</evidence>
<dbReference type="Proteomes" id="UP000429607">
    <property type="component" value="Unassembled WGS sequence"/>
</dbReference>
<dbReference type="EMBL" id="QXFV01004095">
    <property type="protein sequence ID" value="KAE8971758.1"/>
    <property type="molecule type" value="Genomic_DNA"/>
</dbReference>
<feature type="region of interest" description="Disordered" evidence="1">
    <location>
        <begin position="194"/>
        <end position="306"/>
    </location>
</feature>
<evidence type="ECO:0008006" key="4">
    <source>
        <dbReference type="Google" id="ProtNLM"/>
    </source>
</evidence>
<organism evidence="2 3">
    <name type="scientific">Phytophthora rubi</name>
    <dbReference type="NCBI Taxonomy" id="129364"/>
    <lineage>
        <taxon>Eukaryota</taxon>
        <taxon>Sar</taxon>
        <taxon>Stramenopiles</taxon>
        <taxon>Oomycota</taxon>
        <taxon>Peronosporomycetes</taxon>
        <taxon>Peronosporales</taxon>
        <taxon>Peronosporaceae</taxon>
        <taxon>Phytophthora</taxon>
    </lineage>
</organism>
<comment type="caution">
    <text evidence="2">The sequence shown here is derived from an EMBL/GenBank/DDBJ whole genome shotgun (WGS) entry which is preliminary data.</text>
</comment>
<dbReference type="AlphaFoldDB" id="A0A6A3HVJ2"/>
<reference evidence="2 3" key="1">
    <citation type="submission" date="2018-09" db="EMBL/GenBank/DDBJ databases">
        <title>Genomic investigation of the strawberry pathogen Phytophthora fragariae indicates pathogenicity is determined by transcriptional variation in three key races.</title>
        <authorList>
            <person name="Adams T.M."/>
            <person name="Armitage A.D."/>
            <person name="Sobczyk M.K."/>
            <person name="Bates H.J."/>
            <person name="Dunwell J.M."/>
            <person name="Nellist C.F."/>
            <person name="Harrison R.J."/>
        </authorList>
    </citation>
    <scope>NUCLEOTIDE SEQUENCE [LARGE SCALE GENOMIC DNA]</scope>
    <source>
        <strain evidence="2 3">SCRP249</strain>
    </source>
</reference>
<dbReference type="PANTHER" id="PTHR46599:SF3">
    <property type="entry name" value="PIGGYBAC TRANSPOSABLE ELEMENT-DERIVED PROTEIN 4"/>
    <property type="match status" value="1"/>
</dbReference>
<feature type="compositionally biased region" description="Acidic residues" evidence="1">
    <location>
        <begin position="215"/>
        <end position="224"/>
    </location>
</feature>
<sequence>MKAYHRWMGGVDVHDQLRLQRYSLQMPLRFREYYKSLALGLIDIAIVNSFIVYREACKIQEEPPADLADYITQLHAQLLAIGPAEFADMMYSPGPATPTCDDASSTSGRHRLKMNDEWVEVNGIRKRRQRQCKVCTNRKTVRSKRQMTRFYCAKRSKGSKRVYLCDNVRQGHYPNNNMTCYEIWHQLWRNGTVRPQPRCGRGIQMRAPDKKSTDADEEADDDQDTTGGANSNAPDGATGGGALEENRDNGSNDGAANEEEGGAGNREEDGAGNKESNKTGQEEGDNTGHEEGTDKENSSRSDGAVD</sequence>
<gene>
    <name evidence="2" type="ORF">PR001_g26795</name>
</gene>
<protein>
    <recommendedName>
        <fullName evidence="4">PiggyBac transposable element-derived protein domain-containing protein</fullName>
    </recommendedName>
</protein>
<accession>A0A6A3HVJ2</accession>
<evidence type="ECO:0000313" key="3">
    <source>
        <dbReference type="Proteomes" id="UP000429607"/>
    </source>
</evidence>
<evidence type="ECO:0000313" key="2">
    <source>
        <dbReference type="EMBL" id="KAE8971758.1"/>
    </source>
</evidence>
<proteinExistence type="predicted"/>
<feature type="compositionally biased region" description="Basic and acidic residues" evidence="1">
    <location>
        <begin position="265"/>
        <end position="299"/>
    </location>
</feature>
<name>A0A6A3HVJ2_9STRA</name>